<reference evidence="1" key="1">
    <citation type="journal article" date="2020" name="mSystems">
        <title>Genome- and Community-Level Interaction Insights into Carbon Utilization and Element Cycling Functions of Hydrothermarchaeota in Hydrothermal Sediment.</title>
        <authorList>
            <person name="Zhou Z."/>
            <person name="Liu Y."/>
            <person name="Xu W."/>
            <person name="Pan J."/>
            <person name="Luo Z.H."/>
            <person name="Li M."/>
        </authorList>
    </citation>
    <scope>NUCLEOTIDE SEQUENCE [LARGE SCALE GENOMIC DNA]</scope>
    <source>
        <strain evidence="1">SpSt-1088</strain>
    </source>
</reference>
<accession>A0A7C5YE22</accession>
<dbReference type="EMBL" id="DRXW01000219">
    <property type="protein sequence ID" value="HHR34010.1"/>
    <property type="molecule type" value="Genomic_DNA"/>
</dbReference>
<evidence type="ECO:0000313" key="1">
    <source>
        <dbReference type="EMBL" id="HHR34010.1"/>
    </source>
</evidence>
<proteinExistence type="predicted"/>
<name>A0A7C5YE22_9BACT</name>
<comment type="caution">
    <text evidence="1">The sequence shown here is derived from an EMBL/GenBank/DDBJ whole genome shotgun (WGS) entry which is preliminary data.</text>
</comment>
<dbReference type="AlphaFoldDB" id="A0A7C5YE22"/>
<organism evidence="1">
    <name type="scientific">Fervidobacterium nodosum</name>
    <dbReference type="NCBI Taxonomy" id="2424"/>
    <lineage>
        <taxon>Bacteria</taxon>
        <taxon>Thermotogati</taxon>
        <taxon>Thermotogota</taxon>
        <taxon>Thermotogae</taxon>
        <taxon>Thermotogales</taxon>
        <taxon>Fervidobacteriaceae</taxon>
        <taxon>Fervidobacterium</taxon>
    </lineage>
</organism>
<sequence>MKKSHHIPVPKNELSIFEFLTKPRFDYCFITYENEIKGYTLPPNQIIITRPIFVAEIFLQLIKMNAKFHTDNRAYNILAQWTKEYISTNNKQHKDFLAELIALKGDTNIDKNIEDLYKTLILYIAGTKKNFKFQKELAKFLKIF</sequence>
<protein>
    <submittedName>
        <fullName evidence="1">Uncharacterized protein</fullName>
    </submittedName>
</protein>
<gene>
    <name evidence="1" type="ORF">ENM46_03580</name>
</gene>